<evidence type="ECO:0000313" key="1">
    <source>
        <dbReference type="EMBL" id="JAH78549.1"/>
    </source>
</evidence>
<reference evidence="1" key="1">
    <citation type="submission" date="2014-11" db="EMBL/GenBank/DDBJ databases">
        <authorList>
            <person name="Amaro Gonzalez C."/>
        </authorList>
    </citation>
    <scope>NUCLEOTIDE SEQUENCE</scope>
</reference>
<proteinExistence type="predicted"/>
<reference evidence="1" key="2">
    <citation type="journal article" date="2015" name="Fish Shellfish Immunol.">
        <title>Early steps in the European eel (Anguilla anguilla)-Vibrio vulnificus interaction in the gills: Role of the RtxA13 toxin.</title>
        <authorList>
            <person name="Callol A."/>
            <person name="Pajuelo D."/>
            <person name="Ebbesson L."/>
            <person name="Teles M."/>
            <person name="MacKenzie S."/>
            <person name="Amaro C."/>
        </authorList>
    </citation>
    <scope>NUCLEOTIDE SEQUENCE</scope>
</reference>
<dbReference type="EMBL" id="GBXM01030028">
    <property type="protein sequence ID" value="JAH78549.1"/>
    <property type="molecule type" value="Transcribed_RNA"/>
</dbReference>
<protein>
    <submittedName>
        <fullName evidence="1">Uncharacterized protein</fullName>
    </submittedName>
</protein>
<accession>A0A0E9VK91</accession>
<name>A0A0E9VK91_ANGAN</name>
<sequence>MTAKNLARTSLVKLYFWKKNPFSINWKLKLRRTTSLGLGDT</sequence>
<organism evidence="1">
    <name type="scientific">Anguilla anguilla</name>
    <name type="common">European freshwater eel</name>
    <name type="synonym">Muraena anguilla</name>
    <dbReference type="NCBI Taxonomy" id="7936"/>
    <lineage>
        <taxon>Eukaryota</taxon>
        <taxon>Metazoa</taxon>
        <taxon>Chordata</taxon>
        <taxon>Craniata</taxon>
        <taxon>Vertebrata</taxon>
        <taxon>Euteleostomi</taxon>
        <taxon>Actinopterygii</taxon>
        <taxon>Neopterygii</taxon>
        <taxon>Teleostei</taxon>
        <taxon>Anguilliformes</taxon>
        <taxon>Anguillidae</taxon>
        <taxon>Anguilla</taxon>
    </lineage>
</organism>
<dbReference type="AlphaFoldDB" id="A0A0E9VK91"/>